<gene>
    <name evidence="1" type="ORF">Bm1_42120</name>
</gene>
<dbReference type="EMBL" id="DS239414">
    <property type="protein sequence ID" value="EDP31116.1"/>
    <property type="molecule type" value="Genomic_DNA"/>
</dbReference>
<protein>
    <submittedName>
        <fullName evidence="1">Uncharacterized protein</fullName>
    </submittedName>
</protein>
<proteinExistence type="predicted"/>
<sequence>MLSGQLTHIHEDLVTSGTRYIAVSFLNA</sequence>
<evidence type="ECO:0000313" key="1">
    <source>
        <dbReference type="EMBL" id="EDP31116.1"/>
    </source>
</evidence>
<dbReference type="AlphaFoldDB" id="A8Q3S8"/>
<organism evidence="1">
    <name type="scientific">Brugia malayi</name>
    <name type="common">Filarial nematode worm</name>
    <dbReference type="NCBI Taxonomy" id="6279"/>
    <lineage>
        <taxon>Eukaryota</taxon>
        <taxon>Metazoa</taxon>
        <taxon>Ecdysozoa</taxon>
        <taxon>Nematoda</taxon>
        <taxon>Chromadorea</taxon>
        <taxon>Rhabditida</taxon>
        <taxon>Spirurina</taxon>
        <taxon>Spiruromorpha</taxon>
        <taxon>Filarioidea</taxon>
        <taxon>Onchocercidae</taxon>
        <taxon>Brugia</taxon>
    </lineage>
</organism>
<accession>A8Q3S8</accession>
<name>A8Q3S8_BRUMA</name>
<reference evidence="1" key="1">
    <citation type="journal article" date="2007" name="Science">
        <title>Draft genome of the filarial nematode parasite Brugia malayi.</title>
        <authorList>
            <person name="Ghedin E."/>
            <person name="Wang S."/>
            <person name="Spiro D."/>
            <person name="Caler E."/>
            <person name="Zhao Q."/>
            <person name="Crabtree J."/>
            <person name="Allen J.E."/>
            <person name="Delcher A.L."/>
            <person name="Guiliano D.B."/>
            <person name="Miranda-Saavedra D."/>
            <person name="Angiuoli S.V."/>
            <person name="Creasy T."/>
            <person name="Amedeo P."/>
            <person name="Haas B."/>
            <person name="El-Sayed N.M."/>
            <person name="Wortman J.R."/>
            <person name="Feldblyum T."/>
            <person name="Tallon L."/>
            <person name="Schatz M."/>
            <person name="Shumway M."/>
            <person name="Koo H."/>
            <person name="Salzberg S.L."/>
            <person name="Schobel S."/>
            <person name="Pertea M."/>
            <person name="Pop M."/>
            <person name="White O."/>
            <person name="Barton G.J."/>
            <person name="Carlow C.K."/>
            <person name="Crawford M.J."/>
            <person name="Daub J."/>
            <person name="Dimmic M.W."/>
            <person name="Estes C.F."/>
            <person name="Foster J.M."/>
            <person name="Ganatra M."/>
            <person name="Gregory W.F."/>
            <person name="Johnson N.M."/>
            <person name="Jin J."/>
            <person name="Komuniecki R."/>
            <person name="Korf I."/>
            <person name="Kumar S."/>
            <person name="Laney S."/>
            <person name="Li B.W."/>
            <person name="Li W."/>
            <person name="Lindblom T.H."/>
            <person name="Lustigman S."/>
            <person name="Ma D."/>
            <person name="Maina C.V."/>
            <person name="Martin D.M."/>
            <person name="McCarter J.P."/>
            <person name="McReynolds L."/>
            <person name="Mitreva M."/>
            <person name="Nutman T.B."/>
            <person name="Parkinson J."/>
            <person name="Peregrin-Alvarez J.M."/>
            <person name="Poole C."/>
            <person name="Ren Q."/>
            <person name="Saunders L."/>
            <person name="Sluder A.E."/>
            <person name="Smith K."/>
            <person name="Stanke M."/>
            <person name="Unnasch T.R."/>
            <person name="Ware J."/>
            <person name="Wei A.D."/>
            <person name="Weil G."/>
            <person name="Williams D.J."/>
            <person name="Zhang Y."/>
            <person name="Williams S.A."/>
            <person name="Fraser-Liggett C."/>
            <person name="Slatko B."/>
            <person name="Blaxter M.L."/>
            <person name="Scott A.L."/>
        </authorList>
    </citation>
    <scope>NUCLEOTIDE SEQUENCE [LARGE SCALE GENOMIC DNA]</scope>
</reference>